<evidence type="ECO:0008006" key="12">
    <source>
        <dbReference type="Google" id="ProtNLM"/>
    </source>
</evidence>
<feature type="signal peptide" evidence="9">
    <location>
        <begin position="1"/>
        <end position="21"/>
    </location>
</feature>
<evidence type="ECO:0000256" key="7">
    <source>
        <dbReference type="ARBA" id="ARBA00023180"/>
    </source>
</evidence>
<dbReference type="InterPro" id="IPR050975">
    <property type="entry name" value="Sleep_regulator"/>
</dbReference>
<keyword evidence="6" id="KW-0472">Membrane</keyword>
<dbReference type="PANTHER" id="PTHR33562:SF2">
    <property type="entry name" value="PROTEIN QUIVER"/>
    <property type="match status" value="1"/>
</dbReference>
<evidence type="ECO:0000256" key="8">
    <source>
        <dbReference type="ARBA" id="ARBA00023288"/>
    </source>
</evidence>
<evidence type="ECO:0000256" key="5">
    <source>
        <dbReference type="ARBA" id="ARBA00022989"/>
    </source>
</evidence>
<comment type="subcellular location">
    <subcellularLocation>
        <location evidence="1">Membrane</location>
        <topology evidence="1">Lipid-anchor</topology>
        <topology evidence="1">GPI-anchor</topology>
    </subcellularLocation>
</comment>
<keyword evidence="11" id="KW-1185">Reference proteome</keyword>
<keyword evidence="4 9" id="KW-0732">Signal</keyword>
<dbReference type="Proteomes" id="UP001233999">
    <property type="component" value="Unassembled WGS sequence"/>
</dbReference>
<accession>A0AAD8AH07</accession>
<dbReference type="PANTHER" id="PTHR33562">
    <property type="entry name" value="ATILLA, ISOFORM B-RELATED-RELATED"/>
    <property type="match status" value="1"/>
</dbReference>
<evidence type="ECO:0000313" key="10">
    <source>
        <dbReference type="EMBL" id="KAJ9598998.1"/>
    </source>
</evidence>
<keyword evidence="7" id="KW-0325">Glycoprotein</keyword>
<evidence type="ECO:0000256" key="3">
    <source>
        <dbReference type="ARBA" id="ARBA00022692"/>
    </source>
</evidence>
<evidence type="ECO:0000256" key="9">
    <source>
        <dbReference type="SAM" id="SignalP"/>
    </source>
</evidence>
<protein>
    <recommendedName>
        <fullName evidence="12">Protein sleepless</fullName>
    </recommendedName>
</protein>
<evidence type="ECO:0000256" key="6">
    <source>
        <dbReference type="ARBA" id="ARBA00023136"/>
    </source>
</evidence>
<keyword evidence="5" id="KW-1133">Transmembrane helix</keyword>
<keyword evidence="2" id="KW-0336">GPI-anchor</keyword>
<sequence>MDRRSFIFILLGTQYFTVCLAIKCYQCRTDRNKDCAQNSTTNKFLKECPLRPGFPGPPFCRTILQKLKFTGSDREVVIRECGYKKGHRSCYKTKFVDNSIQTICDCDTEGCNIGSNLSSSSLLWWLITIFVVIFRIRNPCS</sequence>
<name>A0AAD8AH07_DIPPU</name>
<reference evidence="10" key="1">
    <citation type="journal article" date="2023" name="IScience">
        <title>Live-bearing cockroach genome reveals convergent evolutionary mechanisms linked to viviparity in insects and beyond.</title>
        <authorList>
            <person name="Fouks B."/>
            <person name="Harrison M.C."/>
            <person name="Mikhailova A.A."/>
            <person name="Marchal E."/>
            <person name="English S."/>
            <person name="Carruthers M."/>
            <person name="Jennings E.C."/>
            <person name="Chiamaka E.L."/>
            <person name="Frigard R.A."/>
            <person name="Pippel M."/>
            <person name="Attardo G.M."/>
            <person name="Benoit J.B."/>
            <person name="Bornberg-Bauer E."/>
            <person name="Tobe S.S."/>
        </authorList>
    </citation>
    <scope>NUCLEOTIDE SEQUENCE</scope>
    <source>
        <strain evidence="10">Stay&amp;Tobe</strain>
    </source>
</reference>
<keyword evidence="8" id="KW-0449">Lipoprotein</keyword>
<gene>
    <name evidence="10" type="ORF">L9F63_010521</name>
</gene>
<organism evidence="10 11">
    <name type="scientific">Diploptera punctata</name>
    <name type="common">Pacific beetle cockroach</name>
    <dbReference type="NCBI Taxonomy" id="6984"/>
    <lineage>
        <taxon>Eukaryota</taxon>
        <taxon>Metazoa</taxon>
        <taxon>Ecdysozoa</taxon>
        <taxon>Arthropoda</taxon>
        <taxon>Hexapoda</taxon>
        <taxon>Insecta</taxon>
        <taxon>Pterygota</taxon>
        <taxon>Neoptera</taxon>
        <taxon>Polyneoptera</taxon>
        <taxon>Dictyoptera</taxon>
        <taxon>Blattodea</taxon>
        <taxon>Blaberoidea</taxon>
        <taxon>Blaberidae</taxon>
        <taxon>Diplopterinae</taxon>
        <taxon>Diploptera</taxon>
    </lineage>
</organism>
<evidence type="ECO:0000256" key="4">
    <source>
        <dbReference type="ARBA" id="ARBA00022729"/>
    </source>
</evidence>
<dbReference type="EMBL" id="JASPKZ010000841">
    <property type="protein sequence ID" value="KAJ9598998.1"/>
    <property type="molecule type" value="Genomic_DNA"/>
</dbReference>
<dbReference type="Pfam" id="PF17064">
    <property type="entry name" value="QVR"/>
    <property type="match status" value="1"/>
</dbReference>
<dbReference type="InterPro" id="IPR031424">
    <property type="entry name" value="QVR-like"/>
</dbReference>
<proteinExistence type="predicted"/>
<dbReference type="GO" id="GO:0032222">
    <property type="term" value="P:regulation of synaptic transmission, cholinergic"/>
    <property type="evidence" value="ECO:0007669"/>
    <property type="project" value="InterPro"/>
</dbReference>
<reference evidence="10" key="2">
    <citation type="submission" date="2023-05" db="EMBL/GenBank/DDBJ databases">
        <authorList>
            <person name="Fouks B."/>
        </authorList>
    </citation>
    <scope>NUCLEOTIDE SEQUENCE</scope>
    <source>
        <strain evidence="10">Stay&amp;Tobe</strain>
        <tissue evidence="10">Testes</tissue>
    </source>
</reference>
<evidence type="ECO:0000313" key="11">
    <source>
        <dbReference type="Proteomes" id="UP001233999"/>
    </source>
</evidence>
<dbReference type="GO" id="GO:0098552">
    <property type="term" value="C:side of membrane"/>
    <property type="evidence" value="ECO:0007669"/>
    <property type="project" value="UniProtKB-KW"/>
</dbReference>
<dbReference type="AlphaFoldDB" id="A0AAD8AH07"/>
<dbReference type="GO" id="GO:0030431">
    <property type="term" value="P:sleep"/>
    <property type="evidence" value="ECO:0007669"/>
    <property type="project" value="InterPro"/>
</dbReference>
<keyword evidence="3" id="KW-0812">Transmembrane</keyword>
<evidence type="ECO:0000256" key="2">
    <source>
        <dbReference type="ARBA" id="ARBA00022622"/>
    </source>
</evidence>
<feature type="chain" id="PRO_5042068938" description="Protein sleepless" evidence="9">
    <location>
        <begin position="22"/>
        <end position="141"/>
    </location>
</feature>
<comment type="caution">
    <text evidence="10">The sequence shown here is derived from an EMBL/GenBank/DDBJ whole genome shotgun (WGS) entry which is preliminary data.</text>
</comment>
<evidence type="ECO:0000256" key="1">
    <source>
        <dbReference type="ARBA" id="ARBA00004589"/>
    </source>
</evidence>